<dbReference type="InterPro" id="IPR043128">
    <property type="entry name" value="Rev_trsase/Diguanyl_cyclase"/>
</dbReference>
<comment type="caution">
    <text evidence="1">The sequence shown here is derived from an EMBL/GenBank/DDBJ whole genome shotgun (WGS) entry which is preliminary data.</text>
</comment>
<dbReference type="Proteomes" id="UP001054821">
    <property type="component" value="Chromosome 7"/>
</dbReference>
<dbReference type="Gene3D" id="3.30.70.270">
    <property type="match status" value="1"/>
</dbReference>
<proteinExistence type="predicted"/>
<evidence type="ECO:0000313" key="2">
    <source>
        <dbReference type="Proteomes" id="UP001054821"/>
    </source>
</evidence>
<protein>
    <submittedName>
        <fullName evidence="1">Uncharacterized protein</fullName>
    </submittedName>
</protein>
<keyword evidence="2" id="KW-1185">Reference proteome</keyword>
<accession>A0AAD4VBM6</accession>
<organism evidence="1 2">
    <name type="scientific">Prunus dulcis</name>
    <name type="common">Almond</name>
    <name type="synonym">Amygdalus dulcis</name>
    <dbReference type="NCBI Taxonomy" id="3755"/>
    <lineage>
        <taxon>Eukaryota</taxon>
        <taxon>Viridiplantae</taxon>
        <taxon>Streptophyta</taxon>
        <taxon>Embryophyta</taxon>
        <taxon>Tracheophyta</taxon>
        <taxon>Spermatophyta</taxon>
        <taxon>Magnoliopsida</taxon>
        <taxon>eudicotyledons</taxon>
        <taxon>Gunneridae</taxon>
        <taxon>Pentapetalae</taxon>
        <taxon>rosids</taxon>
        <taxon>fabids</taxon>
        <taxon>Rosales</taxon>
        <taxon>Rosaceae</taxon>
        <taxon>Amygdaloideae</taxon>
        <taxon>Amygdaleae</taxon>
        <taxon>Prunus</taxon>
    </lineage>
</organism>
<name>A0AAD4VBM6_PRUDU</name>
<reference evidence="1 2" key="1">
    <citation type="journal article" date="2022" name="G3 (Bethesda)">
        <title>Whole-genome sequence and methylome profiling of the almond [Prunus dulcis (Mill.) D.A. Webb] cultivar 'Nonpareil'.</title>
        <authorList>
            <person name="D'Amico-Willman K.M."/>
            <person name="Ouma W.Z."/>
            <person name="Meulia T."/>
            <person name="Sideli G.M."/>
            <person name="Gradziel T.M."/>
            <person name="Fresnedo-Ramirez J."/>
        </authorList>
    </citation>
    <scope>NUCLEOTIDE SEQUENCE [LARGE SCALE GENOMIC DNA]</scope>
    <source>
        <strain evidence="1">Clone GOH B32 T37-40</strain>
    </source>
</reference>
<dbReference type="AlphaFoldDB" id="A0AAD4VBM6"/>
<gene>
    <name evidence="1" type="ORF">L3X38_040634</name>
</gene>
<sequence length="365" mass="41654">MNDPLKEFVLPTSHNHFSALSLKRQNQSDIKTRKAFFVLGLCCFWVLQQPQHRRLLDSHHLRGPSYCPLRGVLAYTESGCESSAFHVSLPVLLQSVDLEFCSAEETKEAKFSEEVDGQVTWKGVPNLVSPEFDRKTRDHNSEQMLGEGPRYVVDEIEGGDFDGTRPSELLPNQIERVQGQLAQGERPRHIPLLLGQLFLTTAGTLQDVQQGTLTLRVQGESIEFKVFEAVIKLGDLEDCDCIYLLDPIVHVNYLENTSTDVLKAKSPPPLVVKRMRTSLGLAGIYQCFIKSFSKMSRLLWHLLAKNHTNTLLDKAIVRKEFRQQPKQLLLPHHQRHSKSLAHDYKEKLLGKHYQLLFSLMFLVYV</sequence>
<dbReference type="EMBL" id="JAJFAZ020000007">
    <property type="protein sequence ID" value="KAI5320926.1"/>
    <property type="molecule type" value="Genomic_DNA"/>
</dbReference>
<evidence type="ECO:0000313" key="1">
    <source>
        <dbReference type="EMBL" id="KAI5320926.1"/>
    </source>
</evidence>